<organism evidence="10 11">
    <name type="scientific">Paeniroseomonas aquatica</name>
    <dbReference type="NCBI Taxonomy" id="373043"/>
    <lineage>
        <taxon>Bacteria</taxon>
        <taxon>Pseudomonadati</taxon>
        <taxon>Pseudomonadota</taxon>
        <taxon>Alphaproteobacteria</taxon>
        <taxon>Acetobacterales</taxon>
        <taxon>Acetobacteraceae</taxon>
        <taxon>Paeniroseomonas</taxon>
    </lineage>
</organism>
<dbReference type="SUPFAM" id="SSF88723">
    <property type="entry name" value="PIN domain-like"/>
    <property type="match status" value="1"/>
</dbReference>
<evidence type="ECO:0000256" key="7">
    <source>
        <dbReference type="ARBA" id="ARBA00038093"/>
    </source>
</evidence>
<protein>
    <recommendedName>
        <fullName evidence="8">Ribonuclease VapC</fullName>
        <shortName evidence="8">RNase VapC</shortName>
        <ecNumber evidence="8">3.1.-.-</ecNumber>
    </recommendedName>
    <alternativeName>
        <fullName evidence="8">Toxin VapC</fullName>
    </alternativeName>
</protein>
<comment type="caution">
    <text evidence="10">The sequence shown here is derived from an EMBL/GenBank/DDBJ whole genome shotgun (WGS) entry which is preliminary data.</text>
</comment>
<evidence type="ECO:0000256" key="3">
    <source>
        <dbReference type="ARBA" id="ARBA00022722"/>
    </source>
</evidence>
<evidence type="ECO:0000313" key="10">
    <source>
        <dbReference type="EMBL" id="MDN3565878.1"/>
    </source>
</evidence>
<dbReference type="Gene3D" id="3.40.50.1010">
    <property type="entry name" value="5'-nuclease"/>
    <property type="match status" value="1"/>
</dbReference>
<keyword evidence="5 8" id="KW-0378">Hydrolase</keyword>
<feature type="binding site" evidence="8">
    <location>
        <position position="95"/>
    </location>
    <ligand>
        <name>Mg(2+)</name>
        <dbReference type="ChEBI" id="CHEBI:18420"/>
    </ligand>
</feature>
<dbReference type="InterPro" id="IPR029060">
    <property type="entry name" value="PIN-like_dom_sf"/>
</dbReference>
<feature type="binding site" evidence="8">
    <location>
        <position position="4"/>
    </location>
    <ligand>
        <name>Mg(2+)</name>
        <dbReference type="ChEBI" id="CHEBI:18420"/>
    </ligand>
</feature>
<dbReference type="PANTHER" id="PTHR33653:SF1">
    <property type="entry name" value="RIBONUCLEASE VAPC2"/>
    <property type="match status" value="1"/>
</dbReference>
<evidence type="ECO:0000256" key="8">
    <source>
        <dbReference type="HAMAP-Rule" id="MF_00265"/>
    </source>
</evidence>
<keyword evidence="2 8" id="KW-1277">Toxin-antitoxin system</keyword>
<dbReference type="PANTHER" id="PTHR33653">
    <property type="entry name" value="RIBONUCLEASE VAPC2"/>
    <property type="match status" value="1"/>
</dbReference>
<comment type="function">
    <text evidence="8">Toxic component of a toxin-antitoxin (TA) system. An RNase.</text>
</comment>
<reference evidence="11" key="1">
    <citation type="journal article" date="2019" name="Int. J. Syst. Evol. Microbiol.">
        <title>The Global Catalogue of Microorganisms (GCM) 10K type strain sequencing project: providing services to taxonomists for standard genome sequencing and annotation.</title>
        <authorList>
            <consortium name="The Broad Institute Genomics Platform"/>
            <consortium name="The Broad Institute Genome Sequencing Center for Infectious Disease"/>
            <person name="Wu L."/>
            <person name="Ma J."/>
        </authorList>
    </citation>
    <scope>NUCLEOTIDE SEQUENCE [LARGE SCALE GENOMIC DNA]</scope>
    <source>
        <strain evidence="11">CECT 7131</strain>
    </source>
</reference>
<keyword evidence="3 8" id="KW-0540">Nuclease</keyword>
<evidence type="ECO:0000259" key="9">
    <source>
        <dbReference type="Pfam" id="PF01850"/>
    </source>
</evidence>
<keyword evidence="8" id="KW-0800">Toxin</keyword>
<evidence type="ECO:0000256" key="4">
    <source>
        <dbReference type="ARBA" id="ARBA00022723"/>
    </source>
</evidence>
<dbReference type="Proteomes" id="UP001529369">
    <property type="component" value="Unassembled WGS sequence"/>
</dbReference>
<evidence type="ECO:0000256" key="1">
    <source>
        <dbReference type="ARBA" id="ARBA00001946"/>
    </source>
</evidence>
<comment type="cofactor">
    <cofactor evidence="1 8">
        <name>Mg(2+)</name>
        <dbReference type="ChEBI" id="CHEBI:18420"/>
    </cofactor>
</comment>
<dbReference type="EMBL" id="JAUFPN010000153">
    <property type="protein sequence ID" value="MDN3565878.1"/>
    <property type="molecule type" value="Genomic_DNA"/>
</dbReference>
<dbReference type="InterPro" id="IPR022907">
    <property type="entry name" value="VapC_family"/>
</dbReference>
<evidence type="ECO:0000256" key="5">
    <source>
        <dbReference type="ARBA" id="ARBA00022801"/>
    </source>
</evidence>
<keyword evidence="6 8" id="KW-0460">Magnesium</keyword>
<proteinExistence type="inferred from homology"/>
<comment type="similarity">
    <text evidence="7 8">Belongs to the PINc/VapC protein family.</text>
</comment>
<evidence type="ECO:0000313" key="11">
    <source>
        <dbReference type="Proteomes" id="UP001529369"/>
    </source>
</evidence>
<evidence type="ECO:0000256" key="6">
    <source>
        <dbReference type="ARBA" id="ARBA00022842"/>
    </source>
</evidence>
<keyword evidence="4 8" id="KW-0479">Metal-binding</keyword>
<dbReference type="EC" id="3.1.-.-" evidence="8"/>
<gene>
    <name evidence="8" type="primary">vapC</name>
    <name evidence="10" type="ORF">QWZ14_16025</name>
</gene>
<feature type="domain" description="PIN" evidence="9">
    <location>
        <begin position="2"/>
        <end position="120"/>
    </location>
</feature>
<evidence type="ECO:0000256" key="2">
    <source>
        <dbReference type="ARBA" id="ARBA00022649"/>
    </source>
</evidence>
<name>A0ABT8A889_9PROT</name>
<keyword evidence="11" id="KW-1185">Reference proteome</keyword>
<dbReference type="HAMAP" id="MF_00265">
    <property type="entry name" value="VapC_Nob1"/>
    <property type="match status" value="1"/>
</dbReference>
<dbReference type="InterPro" id="IPR050556">
    <property type="entry name" value="Type_II_TA_system_RNase"/>
</dbReference>
<dbReference type="Pfam" id="PF01850">
    <property type="entry name" value="PIN"/>
    <property type="match status" value="1"/>
</dbReference>
<sequence>MAVDTSVLIDVLRREDNPAVREFMRLAGREPIVIGDIVLLEVLQGTSSDSRAQAVEGWLRAFGIVPMLDEALAVRAAGHYRRLRGLGITPRNSADMLIATWCIVHAVPLLHRDRDFSLMAAPLGLPIQAV</sequence>
<dbReference type="RefSeq" id="WP_290317891.1">
    <property type="nucleotide sequence ID" value="NZ_JBHTFA010000001.1"/>
</dbReference>
<dbReference type="InterPro" id="IPR002716">
    <property type="entry name" value="PIN_dom"/>
</dbReference>
<accession>A0ABT8A889</accession>